<dbReference type="PANTHER" id="PTHR36933">
    <property type="entry name" value="SLL0788 PROTEIN"/>
    <property type="match status" value="1"/>
</dbReference>
<name>A0ABW6SUV4_9ACTN</name>
<accession>A0ABW6SUV4</accession>
<feature type="signal peptide" evidence="2">
    <location>
        <begin position="1"/>
        <end position="22"/>
    </location>
</feature>
<dbReference type="InterPro" id="IPR012347">
    <property type="entry name" value="Ferritin-like"/>
</dbReference>
<evidence type="ECO:0000256" key="1">
    <source>
        <dbReference type="SAM" id="MobiDB-lite"/>
    </source>
</evidence>
<comment type="caution">
    <text evidence="4">The sequence shown here is derived from an EMBL/GenBank/DDBJ whole genome shotgun (WGS) entry which is preliminary data.</text>
</comment>
<evidence type="ECO:0000313" key="5">
    <source>
        <dbReference type="Proteomes" id="UP001602013"/>
    </source>
</evidence>
<proteinExistence type="predicted"/>
<keyword evidence="5" id="KW-1185">Reference proteome</keyword>
<dbReference type="Pfam" id="PF03713">
    <property type="entry name" value="DUF305"/>
    <property type="match status" value="1"/>
</dbReference>
<gene>
    <name evidence="4" type="ORF">ACFYXI_24625</name>
</gene>
<sequence>MTSFSRIVLPVAAGAVALTMLAGCSGSGTDAAAPSPSAAAASDTAAASPSAVASDTPSAAGEPSDSPSESPSDAGDPGDAAGHNDADISFAKTMIPHHLQAIDMAGLARTQAGDQWIRDLAAKITETQDPEIRTMKGWLDGWGEEPLPRDHAMPGMLAKADMAKLAQADGSPFDRLFVTLMIKHHQGAIKMAEEEIASGAFADAKAMAKTIVGTQKAEIKEMKGYLAKLK</sequence>
<evidence type="ECO:0000313" key="4">
    <source>
        <dbReference type="EMBL" id="MFF3668776.1"/>
    </source>
</evidence>
<dbReference type="EMBL" id="JBIASD010000017">
    <property type="protein sequence ID" value="MFF3668776.1"/>
    <property type="molecule type" value="Genomic_DNA"/>
</dbReference>
<dbReference type="Gene3D" id="1.20.1260.10">
    <property type="match status" value="1"/>
</dbReference>
<protein>
    <submittedName>
        <fullName evidence="4">DUF305 domain-containing protein</fullName>
    </submittedName>
</protein>
<feature type="region of interest" description="Disordered" evidence="1">
    <location>
        <begin position="26"/>
        <end position="85"/>
    </location>
</feature>
<feature type="chain" id="PRO_5046991994" evidence="2">
    <location>
        <begin position="23"/>
        <end position="230"/>
    </location>
</feature>
<evidence type="ECO:0000259" key="3">
    <source>
        <dbReference type="Pfam" id="PF03713"/>
    </source>
</evidence>
<dbReference type="RefSeq" id="WP_387414488.1">
    <property type="nucleotide sequence ID" value="NZ_JBIASD010000017.1"/>
</dbReference>
<feature type="compositionally biased region" description="Low complexity" evidence="1">
    <location>
        <begin position="27"/>
        <end position="79"/>
    </location>
</feature>
<dbReference type="PANTHER" id="PTHR36933:SF1">
    <property type="entry name" value="SLL0788 PROTEIN"/>
    <property type="match status" value="1"/>
</dbReference>
<dbReference type="PROSITE" id="PS51257">
    <property type="entry name" value="PROKAR_LIPOPROTEIN"/>
    <property type="match status" value="1"/>
</dbReference>
<keyword evidence="2" id="KW-0732">Signal</keyword>
<dbReference type="InterPro" id="IPR005183">
    <property type="entry name" value="DUF305_CopM-like"/>
</dbReference>
<feature type="domain" description="DUF305" evidence="3">
    <location>
        <begin position="87"/>
        <end position="225"/>
    </location>
</feature>
<evidence type="ECO:0000256" key="2">
    <source>
        <dbReference type="SAM" id="SignalP"/>
    </source>
</evidence>
<reference evidence="4 5" key="1">
    <citation type="submission" date="2024-10" db="EMBL/GenBank/DDBJ databases">
        <title>The Natural Products Discovery Center: Release of the First 8490 Sequenced Strains for Exploring Actinobacteria Biosynthetic Diversity.</title>
        <authorList>
            <person name="Kalkreuter E."/>
            <person name="Kautsar S.A."/>
            <person name="Yang D."/>
            <person name="Bader C.D."/>
            <person name="Teijaro C.N."/>
            <person name="Fluegel L."/>
            <person name="Davis C.M."/>
            <person name="Simpson J.R."/>
            <person name="Lauterbach L."/>
            <person name="Steele A.D."/>
            <person name="Gui C."/>
            <person name="Meng S."/>
            <person name="Li G."/>
            <person name="Viehrig K."/>
            <person name="Ye F."/>
            <person name="Su P."/>
            <person name="Kiefer A.F."/>
            <person name="Nichols A."/>
            <person name="Cepeda A.J."/>
            <person name="Yan W."/>
            <person name="Fan B."/>
            <person name="Jiang Y."/>
            <person name="Adhikari A."/>
            <person name="Zheng C.-J."/>
            <person name="Schuster L."/>
            <person name="Cowan T.M."/>
            <person name="Smanski M.J."/>
            <person name="Chevrette M.G."/>
            <person name="De Carvalho L.P.S."/>
            <person name="Shen B."/>
        </authorList>
    </citation>
    <scope>NUCLEOTIDE SEQUENCE [LARGE SCALE GENOMIC DNA]</scope>
    <source>
        <strain evidence="4 5">NPDC002173</strain>
    </source>
</reference>
<organism evidence="4 5">
    <name type="scientific">Microtetraspora malaysiensis</name>
    <dbReference type="NCBI Taxonomy" id="161358"/>
    <lineage>
        <taxon>Bacteria</taxon>
        <taxon>Bacillati</taxon>
        <taxon>Actinomycetota</taxon>
        <taxon>Actinomycetes</taxon>
        <taxon>Streptosporangiales</taxon>
        <taxon>Streptosporangiaceae</taxon>
        <taxon>Microtetraspora</taxon>
    </lineage>
</organism>
<dbReference type="Proteomes" id="UP001602013">
    <property type="component" value="Unassembled WGS sequence"/>
</dbReference>